<dbReference type="NCBIfam" id="TIGR01200">
    <property type="entry name" value="GLPGLI"/>
    <property type="match status" value="1"/>
</dbReference>
<dbReference type="Proteomes" id="UP000270856">
    <property type="component" value="Unassembled WGS sequence"/>
</dbReference>
<dbReference type="Pfam" id="PF09697">
    <property type="entry name" value="Porph_ging"/>
    <property type="match status" value="1"/>
</dbReference>
<comment type="caution">
    <text evidence="2">The sequence shown here is derived from an EMBL/GenBank/DDBJ whole genome shotgun (WGS) entry which is preliminary data.</text>
</comment>
<protein>
    <submittedName>
        <fullName evidence="2">GLPGLI family protein</fullName>
    </submittedName>
</protein>
<feature type="signal peptide" evidence="1">
    <location>
        <begin position="1"/>
        <end position="20"/>
    </location>
</feature>
<feature type="chain" id="PRO_5018059051" evidence="1">
    <location>
        <begin position="21"/>
        <end position="267"/>
    </location>
</feature>
<organism evidence="2 3">
    <name type="scientific">Aureibaculum marinum</name>
    <dbReference type="NCBI Taxonomy" id="2487930"/>
    <lineage>
        <taxon>Bacteria</taxon>
        <taxon>Pseudomonadati</taxon>
        <taxon>Bacteroidota</taxon>
        <taxon>Flavobacteriia</taxon>
        <taxon>Flavobacteriales</taxon>
        <taxon>Flavobacteriaceae</taxon>
        <taxon>Aureibaculum</taxon>
    </lineage>
</organism>
<proteinExistence type="predicted"/>
<dbReference type="OrthoDB" id="1440774at2"/>
<dbReference type="InterPro" id="IPR005901">
    <property type="entry name" value="GLPGLI"/>
</dbReference>
<dbReference type="EMBL" id="RPFJ01000001">
    <property type="protein sequence ID" value="RPE00915.1"/>
    <property type="molecule type" value="Genomic_DNA"/>
</dbReference>
<dbReference type="AlphaFoldDB" id="A0A3N4NXX2"/>
<sequence length="267" mass="31244">MRKQFLLLVVSIAIFNYVRAQNSDVGIIYYNYINNQIDESFNSYLVFNQTSSHYVTAKDSLGLSNSINKKNKNNDEMLIEADEFNDIKKTRKDGFQVFLNKKTDSLYFTNAFSLTSKMIYAKEKTPTINWNLQNETKKIGNFNCKKATATFRGRKYICWYTQEIPLSYGPWKLQGLPGVILEAKTEDEFFIVLFKKITYPVSNIKLPSSKKSLLKKNTKFISFEEYKQKQKERIKRVDNSLKVQAKKFNVQPMPFSEKDNFLEVFGF</sequence>
<evidence type="ECO:0000256" key="1">
    <source>
        <dbReference type="SAM" id="SignalP"/>
    </source>
</evidence>
<gene>
    <name evidence="2" type="ORF">EGM88_00775</name>
</gene>
<accession>A0A3N4NXX2</accession>
<name>A0A3N4NXX2_9FLAO</name>
<keyword evidence="3" id="KW-1185">Reference proteome</keyword>
<reference evidence="2 3" key="1">
    <citation type="submission" date="2018-11" db="EMBL/GenBank/DDBJ databases">
        <title>Aureibaculum marinum gen. nov., sp. nov., a member of the family Flavobacteriaceae isolated from the Bohai Sea.</title>
        <authorList>
            <person name="Ji X."/>
        </authorList>
    </citation>
    <scope>NUCLEOTIDE SEQUENCE [LARGE SCALE GENOMIC DNA]</scope>
    <source>
        <strain evidence="2 3">BH-SD17</strain>
    </source>
</reference>
<dbReference type="RefSeq" id="WP_123895973.1">
    <property type="nucleotide sequence ID" value="NZ_RPFJ01000001.1"/>
</dbReference>
<keyword evidence="1" id="KW-0732">Signal</keyword>
<evidence type="ECO:0000313" key="3">
    <source>
        <dbReference type="Proteomes" id="UP000270856"/>
    </source>
</evidence>
<evidence type="ECO:0000313" key="2">
    <source>
        <dbReference type="EMBL" id="RPE00915.1"/>
    </source>
</evidence>